<feature type="transmembrane region" description="Helical" evidence="8">
    <location>
        <begin position="222"/>
        <end position="246"/>
    </location>
</feature>
<organism evidence="9 10">
    <name type="scientific">Cryobacterium arcticum</name>
    <dbReference type="NCBI Taxonomy" id="670052"/>
    <lineage>
        <taxon>Bacteria</taxon>
        <taxon>Bacillati</taxon>
        <taxon>Actinomycetota</taxon>
        <taxon>Actinomycetes</taxon>
        <taxon>Micrococcales</taxon>
        <taxon>Microbacteriaceae</taxon>
        <taxon>Cryobacterium</taxon>
    </lineage>
</organism>
<keyword evidence="4" id="KW-1003">Cell membrane</keyword>
<evidence type="ECO:0000256" key="7">
    <source>
        <dbReference type="ARBA" id="ARBA00023136"/>
    </source>
</evidence>
<dbReference type="STRING" id="670052.PA27867_2308"/>
<evidence type="ECO:0000313" key="9">
    <source>
        <dbReference type="EMBL" id="ANP73259.1"/>
    </source>
</evidence>
<dbReference type="PANTHER" id="PTHR30472">
    <property type="entry name" value="FERRIC ENTEROBACTIN TRANSPORT SYSTEM PERMEASE PROTEIN"/>
    <property type="match status" value="1"/>
</dbReference>
<dbReference type="FunFam" id="1.10.3470.10:FF:000001">
    <property type="entry name" value="Vitamin B12 ABC transporter permease BtuC"/>
    <property type="match status" value="1"/>
</dbReference>
<evidence type="ECO:0000256" key="5">
    <source>
        <dbReference type="ARBA" id="ARBA00022692"/>
    </source>
</evidence>
<keyword evidence="3" id="KW-0813">Transport</keyword>
<gene>
    <name evidence="9" type="ORF">PA27867_2308</name>
</gene>
<dbReference type="KEGG" id="cart:PA27867_2308"/>
<feature type="transmembrane region" description="Helical" evidence="8">
    <location>
        <begin position="338"/>
        <end position="356"/>
    </location>
</feature>
<evidence type="ECO:0000313" key="10">
    <source>
        <dbReference type="Proteomes" id="UP000092582"/>
    </source>
</evidence>
<dbReference type="GO" id="GO:0005886">
    <property type="term" value="C:plasma membrane"/>
    <property type="evidence" value="ECO:0007669"/>
    <property type="project" value="UniProtKB-SubCell"/>
</dbReference>
<sequence>MPHTATAARTGRGGDGRRAPGVGAVWFGIAGFGTAWFRTAWFGTALVVLIAAVGLSIVVGANPVHPGTVLDTLFGGGTAESRFVIWDQRLPRTAAGLTVGAALGVAGALIQAFTRNPLADPGILGVNAGAAFFVAVGITFLGVTSPSGYVWLACAGALVLTIAVYVIGSAGGPAAGPVRLTVTGVAIGAVFAGLTTGLALTHPDTFDRMRGWSAGSLLERGLDVVLPVLPLVLVGLALALGAARGLNSIALGPDVARSQGVSVRRIQLVVLAAVTLLAGSATAVAGPLVFVGLVVPHVVRWTLGTDQRGIVLGSLLLGPSLVLLSDVLGRVAVLPSEMPVGIVTAFVGAPVLIALARRRSATAL</sequence>
<name>A0A1B1BKT7_9MICO</name>
<dbReference type="InterPro" id="IPR000522">
    <property type="entry name" value="ABC_transptr_permease_BtuC"/>
</dbReference>
<dbReference type="Pfam" id="PF01032">
    <property type="entry name" value="FecCD"/>
    <property type="match status" value="1"/>
</dbReference>
<dbReference type="PANTHER" id="PTHR30472:SF1">
    <property type="entry name" value="FE(3+) DICITRATE TRANSPORT SYSTEM PERMEASE PROTEIN FECC-RELATED"/>
    <property type="match status" value="1"/>
</dbReference>
<accession>A0A1B1BKT7</accession>
<dbReference type="CDD" id="cd06550">
    <property type="entry name" value="TM_ABC_iron-siderophores_like"/>
    <property type="match status" value="1"/>
</dbReference>
<feature type="transmembrane region" description="Helical" evidence="8">
    <location>
        <begin position="90"/>
        <end position="110"/>
    </location>
</feature>
<comment type="similarity">
    <text evidence="2">Belongs to the binding-protein-dependent transport system permease family. FecCD subfamily.</text>
</comment>
<proteinExistence type="inferred from homology"/>
<keyword evidence="6 8" id="KW-1133">Transmembrane helix</keyword>
<evidence type="ECO:0000256" key="8">
    <source>
        <dbReference type="SAM" id="Phobius"/>
    </source>
</evidence>
<comment type="subcellular location">
    <subcellularLocation>
        <location evidence="1">Cell membrane</location>
        <topology evidence="1">Multi-pass membrane protein</topology>
    </subcellularLocation>
</comment>
<feature type="transmembrane region" description="Helical" evidence="8">
    <location>
        <begin position="40"/>
        <end position="61"/>
    </location>
</feature>
<protein>
    <submittedName>
        <fullName evidence="9">ABC transporter permease</fullName>
    </submittedName>
</protein>
<feature type="transmembrane region" description="Helical" evidence="8">
    <location>
        <begin position="149"/>
        <end position="168"/>
    </location>
</feature>
<dbReference type="GO" id="GO:0033214">
    <property type="term" value="P:siderophore-iron import into cell"/>
    <property type="evidence" value="ECO:0007669"/>
    <property type="project" value="TreeGrafter"/>
</dbReference>
<dbReference type="Gene3D" id="1.10.3470.10">
    <property type="entry name" value="ABC transporter involved in vitamin B12 uptake, BtuC"/>
    <property type="match status" value="1"/>
</dbReference>
<keyword evidence="5 8" id="KW-0812">Transmembrane</keyword>
<dbReference type="RefSeq" id="WP_236900695.1">
    <property type="nucleotide sequence ID" value="NZ_CP016282.1"/>
</dbReference>
<dbReference type="EMBL" id="CP016282">
    <property type="protein sequence ID" value="ANP73259.1"/>
    <property type="molecule type" value="Genomic_DNA"/>
</dbReference>
<dbReference type="PATRIC" id="fig|670052.7.peg.2373"/>
<evidence type="ECO:0000256" key="4">
    <source>
        <dbReference type="ARBA" id="ARBA00022475"/>
    </source>
</evidence>
<feature type="transmembrane region" description="Helical" evidence="8">
    <location>
        <begin position="180"/>
        <end position="201"/>
    </location>
</feature>
<dbReference type="GO" id="GO:0022857">
    <property type="term" value="F:transmembrane transporter activity"/>
    <property type="evidence" value="ECO:0007669"/>
    <property type="project" value="InterPro"/>
</dbReference>
<dbReference type="SUPFAM" id="SSF81345">
    <property type="entry name" value="ABC transporter involved in vitamin B12 uptake, BtuC"/>
    <property type="match status" value="1"/>
</dbReference>
<dbReference type="Proteomes" id="UP000092582">
    <property type="component" value="Chromosome 1"/>
</dbReference>
<evidence type="ECO:0000256" key="3">
    <source>
        <dbReference type="ARBA" id="ARBA00022448"/>
    </source>
</evidence>
<reference evidence="9 10" key="1">
    <citation type="submission" date="2016-06" db="EMBL/GenBank/DDBJ databases">
        <title>Genome sequencing of Cryobacterium arcticum PAMC 27867.</title>
        <authorList>
            <person name="Lee J."/>
            <person name="Kim O.-S."/>
        </authorList>
    </citation>
    <scope>NUCLEOTIDE SEQUENCE [LARGE SCALE GENOMIC DNA]</scope>
    <source>
        <strain evidence="9 10">PAMC 27867</strain>
    </source>
</reference>
<dbReference type="AlphaFoldDB" id="A0A1B1BKT7"/>
<feature type="transmembrane region" description="Helical" evidence="8">
    <location>
        <begin position="122"/>
        <end position="142"/>
    </location>
</feature>
<feature type="transmembrane region" description="Helical" evidence="8">
    <location>
        <begin position="266"/>
        <end position="299"/>
    </location>
</feature>
<evidence type="ECO:0000256" key="1">
    <source>
        <dbReference type="ARBA" id="ARBA00004651"/>
    </source>
</evidence>
<dbReference type="InterPro" id="IPR037294">
    <property type="entry name" value="ABC_BtuC-like"/>
</dbReference>
<keyword evidence="7 8" id="KW-0472">Membrane</keyword>
<keyword evidence="10" id="KW-1185">Reference proteome</keyword>
<evidence type="ECO:0000256" key="2">
    <source>
        <dbReference type="ARBA" id="ARBA00007935"/>
    </source>
</evidence>
<evidence type="ECO:0000256" key="6">
    <source>
        <dbReference type="ARBA" id="ARBA00022989"/>
    </source>
</evidence>